<comment type="subunit">
    <text evidence="9">The complex comprises the extracytoplasmic solute receptor protein and the two transmembrane proteins.</text>
</comment>
<keyword evidence="7 9" id="KW-0472">Membrane</keyword>
<evidence type="ECO:0000259" key="10">
    <source>
        <dbReference type="Pfam" id="PF04290"/>
    </source>
</evidence>
<keyword evidence="12" id="KW-1185">Reference proteome</keyword>
<organism evidence="11 12">
    <name type="scientific">Oceanibaculum pacificum</name>
    <dbReference type="NCBI Taxonomy" id="580166"/>
    <lineage>
        <taxon>Bacteria</taxon>
        <taxon>Pseudomonadati</taxon>
        <taxon>Pseudomonadota</taxon>
        <taxon>Alphaproteobacteria</taxon>
        <taxon>Rhodospirillales</taxon>
        <taxon>Oceanibaculaceae</taxon>
        <taxon>Oceanibaculum</taxon>
    </lineage>
</organism>
<evidence type="ECO:0000256" key="9">
    <source>
        <dbReference type="RuleBase" id="RU369079"/>
    </source>
</evidence>
<dbReference type="Proteomes" id="UP000076400">
    <property type="component" value="Unassembled WGS sequence"/>
</dbReference>
<keyword evidence="3" id="KW-1003">Cell membrane</keyword>
<proteinExistence type="inferred from homology"/>
<evidence type="ECO:0000256" key="8">
    <source>
        <dbReference type="ARBA" id="ARBA00038436"/>
    </source>
</evidence>
<dbReference type="RefSeq" id="WP_067559185.1">
    <property type="nucleotide sequence ID" value="NZ_LPXN01000148.1"/>
</dbReference>
<evidence type="ECO:0000256" key="4">
    <source>
        <dbReference type="ARBA" id="ARBA00022519"/>
    </source>
</evidence>
<dbReference type="GO" id="GO:0005886">
    <property type="term" value="C:plasma membrane"/>
    <property type="evidence" value="ECO:0007669"/>
    <property type="project" value="UniProtKB-SubCell"/>
</dbReference>
<keyword evidence="2 9" id="KW-0813">Transport</keyword>
<comment type="subcellular location">
    <subcellularLocation>
        <location evidence="1 9">Cell inner membrane</location>
        <topology evidence="1 9">Multi-pass membrane protein</topology>
    </subcellularLocation>
</comment>
<keyword evidence="6 9" id="KW-1133">Transmembrane helix</keyword>
<name>A0A154VPI0_9PROT</name>
<feature type="transmembrane region" description="Helical" evidence="9">
    <location>
        <begin position="92"/>
        <end position="114"/>
    </location>
</feature>
<evidence type="ECO:0000256" key="2">
    <source>
        <dbReference type="ARBA" id="ARBA00022448"/>
    </source>
</evidence>
<reference evidence="11 12" key="1">
    <citation type="submission" date="2015-12" db="EMBL/GenBank/DDBJ databases">
        <title>Genome sequence of Oceanibaculum pacificum MCCC 1A02656.</title>
        <authorList>
            <person name="Lu L."/>
            <person name="Lai Q."/>
            <person name="Shao Z."/>
            <person name="Qian P."/>
        </authorList>
    </citation>
    <scope>NUCLEOTIDE SEQUENCE [LARGE SCALE GENOMIC DNA]</scope>
    <source>
        <strain evidence="11 12">MCCC 1A02656</strain>
    </source>
</reference>
<protein>
    <recommendedName>
        <fullName evidence="9">TRAP transporter small permease protein</fullName>
    </recommendedName>
</protein>
<evidence type="ECO:0000256" key="7">
    <source>
        <dbReference type="ARBA" id="ARBA00023136"/>
    </source>
</evidence>
<evidence type="ECO:0000256" key="1">
    <source>
        <dbReference type="ARBA" id="ARBA00004429"/>
    </source>
</evidence>
<evidence type="ECO:0000256" key="6">
    <source>
        <dbReference type="ARBA" id="ARBA00022989"/>
    </source>
</evidence>
<feature type="transmembrane region" description="Helical" evidence="9">
    <location>
        <begin position="134"/>
        <end position="158"/>
    </location>
</feature>
<keyword evidence="4 9" id="KW-0997">Cell inner membrane</keyword>
<dbReference type="AlphaFoldDB" id="A0A154VPI0"/>
<evidence type="ECO:0000313" key="12">
    <source>
        <dbReference type="Proteomes" id="UP000076400"/>
    </source>
</evidence>
<dbReference type="STRING" id="580166.AUP43_13255"/>
<dbReference type="EMBL" id="LPXN01000148">
    <property type="protein sequence ID" value="KZD03232.1"/>
    <property type="molecule type" value="Genomic_DNA"/>
</dbReference>
<evidence type="ECO:0000256" key="3">
    <source>
        <dbReference type="ARBA" id="ARBA00022475"/>
    </source>
</evidence>
<evidence type="ECO:0000256" key="5">
    <source>
        <dbReference type="ARBA" id="ARBA00022692"/>
    </source>
</evidence>
<accession>A0A154VPI0</accession>
<feature type="domain" description="Tripartite ATP-independent periplasmic transporters DctQ component" evidence="10">
    <location>
        <begin position="30"/>
        <end position="161"/>
    </location>
</feature>
<keyword evidence="5 9" id="KW-0812">Transmembrane</keyword>
<dbReference type="InterPro" id="IPR007387">
    <property type="entry name" value="TRAP_DctQ"/>
</dbReference>
<dbReference type="GO" id="GO:0022857">
    <property type="term" value="F:transmembrane transporter activity"/>
    <property type="evidence" value="ECO:0007669"/>
    <property type="project" value="UniProtKB-UniRule"/>
</dbReference>
<dbReference type="Pfam" id="PF04290">
    <property type="entry name" value="DctQ"/>
    <property type="match status" value="1"/>
</dbReference>
<feature type="transmembrane region" description="Helical" evidence="9">
    <location>
        <begin position="21"/>
        <end position="41"/>
    </location>
</feature>
<gene>
    <name evidence="11" type="ORF">AUP43_13255</name>
</gene>
<evidence type="ECO:0000313" key="11">
    <source>
        <dbReference type="EMBL" id="KZD03232.1"/>
    </source>
</evidence>
<feature type="transmembrane region" description="Helical" evidence="9">
    <location>
        <begin position="53"/>
        <end position="71"/>
    </location>
</feature>
<dbReference type="InterPro" id="IPR055348">
    <property type="entry name" value="DctQ"/>
</dbReference>
<comment type="similarity">
    <text evidence="8 9">Belongs to the TRAP transporter small permease family.</text>
</comment>
<comment type="function">
    <text evidence="9">Part of the tripartite ATP-independent periplasmic (TRAP) transport system.</text>
</comment>
<comment type="caution">
    <text evidence="11">The sequence shown here is derived from an EMBL/GenBank/DDBJ whole genome shotgun (WGS) entry which is preliminary data.</text>
</comment>
<dbReference type="PANTHER" id="PTHR35011:SF4">
    <property type="entry name" value="SLL1102 PROTEIN"/>
    <property type="match status" value="1"/>
</dbReference>
<sequence>MNALIGFVRLVDSINERLGRFISWFTLGTVIVCFLVVILRYGFGIGLLWMQELYIWFHAMVFMLGAGYTFLHGGHVRVDILYDRRSPRGKAWTDLICTIVFLLPWLAVVIYYSVPFFQSSWVIRETSPQGGGMPALYLLKGTILVFCVVVGLQGLALMARSILLLKGHPEYQPPAEELPH</sequence>
<dbReference type="PANTHER" id="PTHR35011">
    <property type="entry name" value="2,3-DIKETO-L-GULONATE TRAP TRANSPORTER SMALL PERMEASE PROTEIN YIAM"/>
    <property type="match status" value="1"/>
</dbReference>